<organism evidence="1 2">
    <name type="scientific">Subtercola lobariae</name>
    <dbReference type="NCBI Taxonomy" id="1588641"/>
    <lineage>
        <taxon>Bacteria</taxon>
        <taxon>Bacillati</taxon>
        <taxon>Actinomycetota</taxon>
        <taxon>Actinomycetes</taxon>
        <taxon>Micrococcales</taxon>
        <taxon>Microbacteriaceae</taxon>
        <taxon>Subtercola</taxon>
    </lineage>
</organism>
<comment type="caution">
    <text evidence="1">The sequence shown here is derived from an EMBL/GenBank/DDBJ whole genome shotgun (WGS) entry which is preliminary data.</text>
</comment>
<gene>
    <name evidence="1" type="ORF">GCM10011399_01600</name>
</gene>
<evidence type="ECO:0000313" key="2">
    <source>
        <dbReference type="Proteomes" id="UP000598775"/>
    </source>
</evidence>
<accession>A0A917ESZ1</accession>
<protein>
    <submittedName>
        <fullName evidence="1">Uncharacterized protein</fullName>
    </submittedName>
</protein>
<proteinExistence type="predicted"/>
<evidence type="ECO:0000313" key="1">
    <source>
        <dbReference type="EMBL" id="GGF11431.1"/>
    </source>
</evidence>
<reference evidence="1 2" key="1">
    <citation type="journal article" date="2014" name="Int. J. Syst. Evol. Microbiol.">
        <title>Complete genome sequence of Corynebacterium casei LMG S-19264T (=DSM 44701T), isolated from a smear-ripened cheese.</title>
        <authorList>
            <consortium name="US DOE Joint Genome Institute (JGI-PGF)"/>
            <person name="Walter F."/>
            <person name="Albersmeier A."/>
            <person name="Kalinowski J."/>
            <person name="Ruckert C."/>
        </authorList>
    </citation>
    <scope>NUCLEOTIDE SEQUENCE [LARGE SCALE GENOMIC DNA]</scope>
    <source>
        <strain evidence="1 2">CGMCC 1.12976</strain>
    </source>
</reference>
<dbReference type="Proteomes" id="UP000598775">
    <property type="component" value="Unassembled WGS sequence"/>
</dbReference>
<dbReference type="EMBL" id="BMGP01000001">
    <property type="protein sequence ID" value="GGF11431.1"/>
    <property type="molecule type" value="Genomic_DNA"/>
</dbReference>
<name>A0A917ESZ1_9MICO</name>
<keyword evidence="2" id="KW-1185">Reference proteome</keyword>
<sequence length="91" mass="10649">MVGDGPIRIGWHEWVIVRNNPRYPKALIRRIDPGEPTEHFRVVSFDHDPTRRKLLGRYRTLEAANDSVLYDTPVTNVPSHFGMYENRPGYM</sequence>
<dbReference type="AlphaFoldDB" id="A0A917ESZ1"/>